<feature type="region of interest" description="Disordered" evidence="4">
    <location>
        <begin position="527"/>
        <end position="568"/>
    </location>
</feature>
<gene>
    <name evidence="6" type="ORF">FBUS_01166</name>
</gene>
<feature type="compositionally biased region" description="Polar residues" evidence="4">
    <location>
        <begin position="370"/>
        <end position="386"/>
    </location>
</feature>
<proteinExistence type="inferred from homology"/>
<evidence type="ECO:0000313" key="6">
    <source>
        <dbReference type="EMBL" id="KAA0184229.1"/>
    </source>
</evidence>
<feature type="domain" description="ETS" evidence="5">
    <location>
        <begin position="170"/>
        <end position="251"/>
    </location>
</feature>
<evidence type="ECO:0000259" key="5">
    <source>
        <dbReference type="PROSITE" id="PS50061"/>
    </source>
</evidence>
<dbReference type="PROSITE" id="PS00346">
    <property type="entry name" value="ETS_DOMAIN_2"/>
    <property type="match status" value="1"/>
</dbReference>
<dbReference type="SUPFAM" id="SSF46785">
    <property type="entry name" value="Winged helix' DNA-binding domain"/>
    <property type="match status" value="1"/>
</dbReference>
<evidence type="ECO:0000256" key="2">
    <source>
        <dbReference type="ARBA" id="ARBA00023125"/>
    </source>
</evidence>
<feature type="compositionally biased region" description="Polar residues" evidence="4">
    <location>
        <begin position="797"/>
        <end position="807"/>
    </location>
</feature>
<organism evidence="6 7">
    <name type="scientific">Fasciolopsis buskii</name>
    <dbReference type="NCBI Taxonomy" id="27845"/>
    <lineage>
        <taxon>Eukaryota</taxon>
        <taxon>Metazoa</taxon>
        <taxon>Spiralia</taxon>
        <taxon>Lophotrochozoa</taxon>
        <taxon>Platyhelminthes</taxon>
        <taxon>Trematoda</taxon>
        <taxon>Digenea</taxon>
        <taxon>Plagiorchiida</taxon>
        <taxon>Echinostomata</taxon>
        <taxon>Echinostomatoidea</taxon>
        <taxon>Fasciolidae</taxon>
        <taxon>Fasciolopsis</taxon>
    </lineage>
</organism>
<evidence type="ECO:0000256" key="3">
    <source>
        <dbReference type="RuleBase" id="RU004019"/>
    </source>
</evidence>
<feature type="region of interest" description="Disordered" evidence="4">
    <location>
        <begin position="368"/>
        <end position="437"/>
    </location>
</feature>
<dbReference type="GO" id="GO:0005634">
    <property type="term" value="C:nucleus"/>
    <property type="evidence" value="ECO:0007669"/>
    <property type="project" value="UniProtKB-SubCell"/>
</dbReference>
<dbReference type="InterPro" id="IPR036388">
    <property type="entry name" value="WH-like_DNA-bd_sf"/>
</dbReference>
<dbReference type="Pfam" id="PF00178">
    <property type="entry name" value="Ets"/>
    <property type="match status" value="1"/>
</dbReference>
<dbReference type="GO" id="GO:0030154">
    <property type="term" value="P:cell differentiation"/>
    <property type="evidence" value="ECO:0007669"/>
    <property type="project" value="TreeGrafter"/>
</dbReference>
<dbReference type="Proteomes" id="UP000728185">
    <property type="component" value="Unassembled WGS sequence"/>
</dbReference>
<comment type="similarity">
    <text evidence="1 3">Belongs to the ETS family.</text>
</comment>
<evidence type="ECO:0000256" key="4">
    <source>
        <dbReference type="SAM" id="MobiDB-lite"/>
    </source>
</evidence>
<evidence type="ECO:0000313" key="7">
    <source>
        <dbReference type="Proteomes" id="UP000728185"/>
    </source>
</evidence>
<comment type="subcellular location">
    <subcellularLocation>
        <location evidence="3">Nucleus</location>
    </subcellularLocation>
</comment>
<dbReference type="OrthoDB" id="10067219at2759"/>
<dbReference type="PANTHER" id="PTHR11849">
    <property type="entry name" value="ETS"/>
    <property type="match status" value="1"/>
</dbReference>
<feature type="compositionally biased region" description="Low complexity" evidence="4">
    <location>
        <begin position="389"/>
        <end position="402"/>
    </location>
</feature>
<sequence length="896" mass="97650">MGSPGPVSVAHTTSGELTASFIHYPTSVGLCDVIQDSPGLNIRTGSPGQKRPFARSVSSALSDSDGDVSEDKSTAEWSARGSSRDPGLYDNELRGSQIISGLTYRSNKCRIFADMDRGVVSATPHFDQSETHFNGPMDRSSFSSRMSDDPISIDIGSEEVSDLGTNGGKLTLWQFLLELLLSNKYRNLIRWTNKKGEFILLQAEAVAKLWGLYKDRNHRMNYDKLSRALRYYYEKNIIRKVHGHKFVYQFMGLRNLIKICQETSNNAVSSCPSPDPVLTDCTQAEMKANVEWDSLAGTTSNLDSPSSGTFPHSEEPGIGGTVTNESNNMSERLDQMVFMQNGLSKITGTVRTVHSHSLGNLIDRWAPEVNQGNGTHNSDSNNNSSRIGVVNPTNTAVTNTAAQRLINRSPGSEVNSQTKVSHPETGEHTEIPAPFTASVDTCDSNQYVDNDSSVRVNEFSSLLCSLASFMSTEHWMPRISEPSDSTAAFDLSSSVDMITKTGPRNLLLNPVSDPSWMAQLLQANRESLKSTEPGRVNESNHSTLTGSEVFPKGSQPMSKSPISTTSNTDNFGQCQRPHDHSLLDKISSLFPHAVLTEQHQTKSLPDPIIRPPSPDCHCSCHSLSRAKSIDDWSHFTSLNNTSTADTMNTTNIVQNSSTTNFPIDTSISVLSSKNLLSDHAYSPISNLPVNLVRETSPTKLHHQRHAINMQRLGEQLSLISRSCHSHSLSKSAPTIPMNTTVSPETNNSGHDTVSQPASLMSTARVQLTSIKDSSTSESGKTKPSFDCVPDQIPRFLTTDSGSGSSNGEPCVWMPVPVTMLTSWIRLLSGMTTDRPVGVCDRTGETSPVGTTGARQPGSELNAVSMIQSHLLPPSTVMDTFPRLKTEPSESDHFIGV</sequence>
<feature type="compositionally biased region" description="Polar residues" evidence="4">
    <location>
        <begin position="537"/>
        <end position="546"/>
    </location>
</feature>
<dbReference type="Gene3D" id="1.10.10.10">
    <property type="entry name" value="Winged helix-like DNA-binding domain superfamily/Winged helix DNA-binding domain"/>
    <property type="match status" value="1"/>
</dbReference>
<dbReference type="InterPro" id="IPR036390">
    <property type="entry name" value="WH_DNA-bd_sf"/>
</dbReference>
<dbReference type="SMART" id="SM00413">
    <property type="entry name" value="ETS"/>
    <property type="match status" value="1"/>
</dbReference>
<feature type="compositionally biased region" description="Polar residues" evidence="4">
    <location>
        <begin position="555"/>
        <end position="568"/>
    </location>
</feature>
<dbReference type="PRINTS" id="PR00454">
    <property type="entry name" value="ETSDOMAIN"/>
</dbReference>
<feature type="compositionally biased region" description="Basic and acidic residues" evidence="4">
    <location>
        <begin position="421"/>
        <end position="430"/>
    </location>
</feature>
<dbReference type="PROSITE" id="PS00345">
    <property type="entry name" value="ETS_DOMAIN_1"/>
    <property type="match status" value="1"/>
</dbReference>
<comment type="caution">
    <text evidence="6">The sequence shown here is derived from an EMBL/GenBank/DDBJ whole genome shotgun (WGS) entry which is preliminary data.</text>
</comment>
<name>A0A8E0RJA2_9TREM</name>
<protein>
    <submittedName>
        <fullName evidence="6">ETS domain-containing protein Elk-1</fullName>
    </submittedName>
</protein>
<dbReference type="EMBL" id="LUCM01011238">
    <property type="protein sequence ID" value="KAA0184229.1"/>
    <property type="molecule type" value="Genomic_DNA"/>
</dbReference>
<keyword evidence="2 3" id="KW-0238">DNA-binding</keyword>
<dbReference type="InterPro" id="IPR046328">
    <property type="entry name" value="ETS_fam"/>
</dbReference>
<feature type="region of interest" description="Disordered" evidence="4">
    <location>
        <begin position="770"/>
        <end position="808"/>
    </location>
</feature>
<dbReference type="GO" id="GO:0000981">
    <property type="term" value="F:DNA-binding transcription factor activity, RNA polymerase II-specific"/>
    <property type="evidence" value="ECO:0007669"/>
    <property type="project" value="TreeGrafter"/>
</dbReference>
<feature type="region of interest" description="Disordered" evidence="4">
    <location>
        <begin position="296"/>
        <end position="326"/>
    </location>
</feature>
<reference evidence="6" key="1">
    <citation type="submission" date="2019-05" db="EMBL/GenBank/DDBJ databases">
        <title>Annotation for the trematode Fasciolopsis buski.</title>
        <authorList>
            <person name="Choi Y.-J."/>
        </authorList>
    </citation>
    <scope>NUCLEOTIDE SEQUENCE</scope>
    <source>
        <strain evidence="6">HT</strain>
        <tissue evidence="6">Whole worm</tissue>
    </source>
</reference>
<feature type="compositionally biased region" description="Polar residues" evidence="4">
    <location>
        <begin position="296"/>
        <end position="310"/>
    </location>
</feature>
<dbReference type="AlphaFoldDB" id="A0A8E0RJA2"/>
<accession>A0A8E0RJA2</accession>
<feature type="region of interest" description="Disordered" evidence="4">
    <location>
        <begin position="41"/>
        <end position="89"/>
    </location>
</feature>
<dbReference type="InterPro" id="IPR000418">
    <property type="entry name" value="Ets_dom"/>
</dbReference>
<evidence type="ECO:0000256" key="1">
    <source>
        <dbReference type="ARBA" id="ARBA00005562"/>
    </source>
</evidence>
<feature type="compositionally biased region" description="Polar residues" evidence="4">
    <location>
        <begin position="409"/>
        <end position="420"/>
    </location>
</feature>
<keyword evidence="3" id="KW-0539">Nucleus</keyword>
<keyword evidence="7" id="KW-1185">Reference proteome</keyword>
<dbReference type="PROSITE" id="PS50061">
    <property type="entry name" value="ETS_DOMAIN_3"/>
    <property type="match status" value="1"/>
</dbReference>
<dbReference type="PANTHER" id="PTHR11849:SF133">
    <property type="entry name" value="ETS DOMAIN-CONTAINING PROTEIN"/>
    <property type="match status" value="1"/>
</dbReference>
<dbReference type="GO" id="GO:0043565">
    <property type="term" value="F:sequence-specific DNA binding"/>
    <property type="evidence" value="ECO:0007669"/>
    <property type="project" value="InterPro"/>
</dbReference>